<accession>A0AAU9UPS9</accession>
<dbReference type="PROSITE" id="PS51029">
    <property type="entry name" value="MADF"/>
    <property type="match status" value="1"/>
</dbReference>
<dbReference type="GO" id="GO:0005634">
    <property type="term" value="C:nucleus"/>
    <property type="evidence" value="ECO:0007669"/>
    <property type="project" value="TreeGrafter"/>
</dbReference>
<dbReference type="Pfam" id="PF10545">
    <property type="entry name" value="MADF_DNA_bdg"/>
    <property type="match status" value="1"/>
</dbReference>
<feature type="region of interest" description="Disordered" evidence="1">
    <location>
        <begin position="100"/>
        <end position="189"/>
    </location>
</feature>
<dbReference type="GO" id="GO:0005667">
    <property type="term" value="C:transcription regulator complex"/>
    <property type="evidence" value="ECO:0007669"/>
    <property type="project" value="TreeGrafter"/>
</dbReference>
<organism evidence="3 4">
    <name type="scientific">Euphydryas editha</name>
    <name type="common">Edith's checkerspot</name>
    <dbReference type="NCBI Taxonomy" id="104508"/>
    <lineage>
        <taxon>Eukaryota</taxon>
        <taxon>Metazoa</taxon>
        <taxon>Ecdysozoa</taxon>
        <taxon>Arthropoda</taxon>
        <taxon>Hexapoda</taxon>
        <taxon>Insecta</taxon>
        <taxon>Pterygota</taxon>
        <taxon>Neoptera</taxon>
        <taxon>Endopterygota</taxon>
        <taxon>Lepidoptera</taxon>
        <taxon>Glossata</taxon>
        <taxon>Ditrysia</taxon>
        <taxon>Papilionoidea</taxon>
        <taxon>Nymphalidae</taxon>
        <taxon>Nymphalinae</taxon>
        <taxon>Euphydryas</taxon>
    </lineage>
</organism>
<feature type="compositionally biased region" description="Low complexity" evidence="1">
    <location>
        <begin position="158"/>
        <end position="174"/>
    </location>
</feature>
<dbReference type="InterPro" id="IPR006578">
    <property type="entry name" value="MADF-dom"/>
</dbReference>
<evidence type="ECO:0000313" key="4">
    <source>
        <dbReference type="Proteomes" id="UP001153954"/>
    </source>
</evidence>
<name>A0AAU9UPS9_EUPED</name>
<dbReference type="AlphaFoldDB" id="A0AAU9UPS9"/>
<dbReference type="EMBL" id="CAKOGL010000023">
    <property type="protein sequence ID" value="CAH2101158.1"/>
    <property type="molecule type" value="Genomic_DNA"/>
</dbReference>
<proteinExistence type="predicted"/>
<reference evidence="3" key="1">
    <citation type="submission" date="2022-03" db="EMBL/GenBank/DDBJ databases">
        <authorList>
            <person name="Tunstrom K."/>
        </authorList>
    </citation>
    <scope>NUCLEOTIDE SEQUENCE</scope>
</reference>
<gene>
    <name evidence="3" type="ORF">EEDITHA_LOCUS15944</name>
</gene>
<keyword evidence="4" id="KW-1185">Reference proteome</keyword>
<evidence type="ECO:0000256" key="1">
    <source>
        <dbReference type="SAM" id="MobiDB-lite"/>
    </source>
</evidence>
<evidence type="ECO:0000313" key="3">
    <source>
        <dbReference type="EMBL" id="CAH2101158.1"/>
    </source>
</evidence>
<protein>
    <recommendedName>
        <fullName evidence="2">MADF domain-containing protein</fullName>
    </recommendedName>
</protein>
<feature type="compositionally biased region" description="Low complexity" evidence="1">
    <location>
        <begin position="101"/>
        <end position="119"/>
    </location>
</feature>
<feature type="compositionally biased region" description="Pro residues" evidence="1">
    <location>
        <begin position="136"/>
        <end position="157"/>
    </location>
</feature>
<dbReference type="SMART" id="SM00595">
    <property type="entry name" value="MADF"/>
    <property type="match status" value="1"/>
</dbReference>
<sequence>MDVEKLIECVRAHVCLYDLGHNQYKNIVLKNAIWESIGRELNQSGEAVKQKWKTIRDGYTKYKKQAKGTTGSSRKNINYTWASQLAFLDLFNVPRASYSNVSPGVVQTSPSSPQSQTSGHSARSPVSHTAQSQSPVPSPPTQMPPPSQISSPPPQAAPSPSLTPQSSSQASTSSKVSARKSKRHAESDDDVGRVLQYLKNKKRKELDVTDNLFLSYADTFKKFPPREQAIVKLELAKLFSNIELRLLDSNSYSTSTYNLQTSTSMASPAYSTSSVVTNQNIDSPTSQPINLSGNDNVVEHANSLLKEFNF</sequence>
<dbReference type="Proteomes" id="UP001153954">
    <property type="component" value="Unassembled WGS sequence"/>
</dbReference>
<evidence type="ECO:0000259" key="2">
    <source>
        <dbReference type="PROSITE" id="PS51029"/>
    </source>
</evidence>
<dbReference type="PANTHER" id="PTHR12243">
    <property type="entry name" value="MADF DOMAIN TRANSCRIPTION FACTOR"/>
    <property type="match status" value="1"/>
</dbReference>
<dbReference type="GO" id="GO:0006357">
    <property type="term" value="P:regulation of transcription by RNA polymerase II"/>
    <property type="evidence" value="ECO:0007669"/>
    <property type="project" value="TreeGrafter"/>
</dbReference>
<dbReference type="InterPro" id="IPR039353">
    <property type="entry name" value="TF_Adf1"/>
</dbReference>
<feature type="domain" description="MADF" evidence="2">
    <location>
        <begin position="5"/>
        <end position="93"/>
    </location>
</feature>
<comment type="caution">
    <text evidence="3">The sequence shown here is derived from an EMBL/GenBank/DDBJ whole genome shotgun (WGS) entry which is preliminary data.</text>
</comment>
<dbReference type="PANTHER" id="PTHR12243:SF67">
    <property type="entry name" value="COREPRESSOR OF PANGOLIN, ISOFORM A-RELATED"/>
    <property type="match status" value="1"/>
</dbReference>